<dbReference type="SUPFAM" id="SSF55658">
    <property type="entry name" value="L9 N-domain-like"/>
    <property type="match status" value="1"/>
</dbReference>
<dbReference type="EMBL" id="JBAHYK010000704">
    <property type="protein sequence ID" value="KAL0571871.1"/>
    <property type="molecule type" value="Genomic_DNA"/>
</dbReference>
<dbReference type="Pfam" id="PF01693">
    <property type="entry name" value="Cauli_VI"/>
    <property type="match status" value="1"/>
</dbReference>
<dbReference type="InterPro" id="IPR009027">
    <property type="entry name" value="Ribosomal_bL9/RNase_H1_N"/>
</dbReference>
<gene>
    <name evidence="3" type="ORF">V5O48_010091</name>
</gene>
<evidence type="ECO:0000256" key="1">
    <source>
        <dbReference type="SAM" id="MobiDB-lite"/>
    </source>
</evidence>
<evidence type="ECO:0000313" key="4">
    <source>
        <dbReference type="Proteomes" id="UP001465976"/>
    </source>
</evidence>
<name>A0ABR3F9G4_9AGAR</name>
<feature type="compositionally biased region" description="Low complexity" evidence="1">
    <location>
        <begin position="87"/>
        <end position="129"/>
    </location>
</feature>
<dbReference type="InterPro" id="IPR011320">
    <property type="entry name" value="RNase_H1_N"/>
</dbReference>
<evidence type="ECO:0000313" key="3">
    <source>
        <dbReference type="EMBL" id="KAL0571871.1"/>
    </source>
</evidence>
<feature type="domain" description="Ribonuclease H1 N-terminal" evidence="2">
    <location>
        <begin position="162"/>
        <end position="201"/>
    </location>
</feature>
<keyword evidence="4" id="KW-1185">Reference proteome</keyword>
<feature type="compositionally biased region" description="Low complexity" evidence="1">
    <location>
        <begin position="53"/>
        <end position="63"/>
    </location>
</feature>
<organism evidence="3 4">
    <name type="scientific">Marasmius crinis-equi</name>
    <dbReference type="NCBI Taxonomy" id="585013"/>
    <lineage>
        <taxon>Eukaryota</taxon>
        <taxon>Fungi</taxon>
        <taxon>Dikarya</taxon>
        <taxon>Basidiomycota</taxon>
        <taxon>Agaricomycotina</taxon>
        <taxon>Agaricomycetes</taxon>
        <taxon>Agaricomycetidae</taxon>
        <taxon>Agaricales</taxon>
        <taxon>Marasmiineae</taxon>
        <taxon>Marasmiaceae</taxon>
        <taxon>Marasmius</taxon>
    </lineage>
</organism>
<proteinExistence type="predicted"/>
<comment type="caution">
    <text evidence="3">The sequence shown here is derived from an EMBL/GenBank/DDBJ whole genome shotgun (WGS) entry which is preliminary data.</text>
</comment>
<protein>
    <recommendedName>
        <fullName evidence="2">Ribonuclease H1 N-terminal domain-containing protein</fullName>
    </recommendedName>
</protein>
<feature type="region of interest" description="Disordered" evidence="1">
    <location>
        <begin position="1"/>
        <end position="133"/>
    </location>
</feature>
<accession>A0ABR3F9G4</accession>
<reference evidence="3 4" key="1">
    <citation type="submission" date="2024-02" db="EMBL/GenBank/DDBJ databases">
        <title>A draft genome for the cacao thread blight pathogen Marasmius crinis-equi.</title>
        <authorList>
            <person name="Cohen S.P."/>
            <person name="Baruah I.K."/>
            <person name="Amoako-Attah I."/>
            <person name="Bukari Y."/>
            <person name="Meinhardt L.W."/>
            <person name="Bailey B.A."/>
        </authorList>
    </citation>
    <scope>NUCLEOTIDE SEQUENCE [LARGE SCALE GENOMIC DNA]</scope>
    <source>
        <strain evidence="3 4">GH-76</strain>
    </source>
</reference>
<sequence length="240" mass="26146">MAASRPPTTPVKAKGNNGPYLPSSAGHQKDRTPPAKSSTSKRRSNSDDVVVSTTTTTTTTTKTVIRTPHRRYPEPIIISSDEEGDSDTSSSPSSPSSLAPTSLMSTQTDTTPVSPSSPSSIQPSSPDTTAPESLEDYYSKRYPLPIPTPRDLETSRFPSPQYFAVTAGKRVGIFADWLQVAPLTQGCRQNWQAKYLTYQEALLVYREAYNRRQVMIVDKGGDIARYGDDLAAVLADLDLE</sequence>
<dbReference type="Proteomes" id="UP001465976">
    <property type="component" value="Unassembled WGS sequence"/>
</dbReference>
<evidence type="ECO:0000259" key="2">
    <source>
        <dbReference type="Pfam" id="PF01693"/>
    </source>
</evidence>